<dbReference type="Proteomes" id="UP000230779">
    <property type="component" value="Unassembled WGS sequence"/>
</dbReference>
<gene>
    <name evidence="1" type="ORF">COY66_05030</name>
</gene>
<proteinExistence type="predicted"/>
<organism evidence="1 2">
    <name type="scientific">Candidatus Kerfeldbacteria bacterium CG_4_10_14_0_8_um_filter_42_10</name>
    <dbReference type="NCBI Taxonomy" id="2014248"/>
    <lineage>
        <taxon>Bacteria</taxon>
        <taxon>Candidatus Kerfeldiibacteriota</taxon>
    </lineage>
</organism>
<protein>
    <submittedName>
        <fullName evidence="1">Uncharacterized protein</fullName>
    </submittedName>
</protein>
<dbReference type="EMBL" id="PFMD01000058">
    <property type="protein sequence ID" value="PIY96089.1"/>
    <property type="molecule type" value="Genomic_DNA"/>
</dbReference>
<evidence type="ECO:0000313" key="2">
    <source>
        <dbReference type="Proteomes" id="UP000230779"/>
    </source>
</evidence>
<evidence type="ECO:0000313" key="1">
    <source>
        <dbReference type="EMBL" id="PIY96089.1"/>
    </source>
</evidence>
<name>A0A2M7RH51_9BACT</name>
<accession>A0A2M7RH51</accession>
<sequence length="449" mass="47050">MSNNTIQIFNPFVDLQSQPLQPPTQNLENLTALSVGSGSRALRADKSGFWMGAEAWADAKVRFDMDGNAYIAGTFSLTLNDLDDIVDGTTYSRVLTTSISAGLIVLSETIGTLDDVVDGGTYARVLKTTISSGHILLDETISGVYGKVASTDITAGHIKLDETINGTYGKVLSTDISAGHIILSNVSGDLDDVDDGTTFKKVTANEKTGAGRGYSGLNSSYQIIKGFVESQLSSVSLPTNGIRIDVNGIYARKSGVTTVYISNVGDAYFSGTVAASVILGSTLQTGSTGENVNITESKIELRSGSTVTGVLRGDDSVFTSYLEVSHMKALGPGGSVEIRATSGVGPAIITSGGLSIDPNGGWVGIDSPNNSQQIYLYHNNTHGYLKTTTGNLYLDPNSGRAGGMEVLFFAGMDGTLNFTADGQIAMWTNGSLDRCYSRLAGANVIMGEA</sequence>
<comment type="caution">
    <text evidence="1">The sequence shown here is derived from an EMBL/GenBank/DDBJ whole genome shotgun (WGS) entry which is preliminary data.</text>
</comment>
<dbReference type="AlphaFoldDB" id="A0A2M7RH51"/>
<reference evidence="1 2" key="1">
    <citation type="submission" date="2017-09" db="EMBL/GenBank/DDBJ databases">
        <title>Depth-based differentiation of microbial function through sediment-hosted aquifers and enrichment of novel symbionts in the deep terrestrial subsurface.</title>
        <authorList>
            <person name="Probst A.J."/>
            <person name="Ladd B."/>
            <person name="Jarett J.K."/>
            <person name="Geller-Mcgrath D.E."/>
            <person name="Sieber C.M."/>
            <person name="Emerson J.B."/>
            <person name="Anantharaman K."/>
            <person name="Thomas B.C."/>
            <person name="Malmstrom R."/>
            <person name="Stieglmeier M."/>
            <person name="Klingl A."/>
            <person name="Woyke T."/>
            <person name="Ryan C.M."/>
            <person name="Banfield J.F."/>
        </authorList>
    </citation>
    <scope>NUCLEOTIDE SEQUENCE [LARGE SCALE GENOMIC DNA]</scope>
    <source>
        <strain evidence="1">CG_4_10_14_0_8_um_filter_42_10</strain>
    </source>
</reference>